<dbReference type="InterPro" id="IPR008952">
    <property type="entry name" value="Tetraspanin_EC2_sf"/>
</dbReference>
<evidence type="ECO:0000313" key="6">
    <source>
        <dbReference type="EMBL" id="EAY18863.1"/>
    </source>
</evidence>
<evidence type="ECO:0008006" key="8">
    <source>
        <dbReference type="Google" id="ProtNLM"/>
    </source>
</evidence>
<feature type="transmembrane region" description="Helical" evidence="5">
    <location>
        <begin position="78"/>
        <end position="98"/>
    </location>
</feature>
<dbReference type="RefSeq" id="XP_001579849.1">
    <property type="nucleotide sequence ID" value="XM_001579799.1"/>
</dbReference>
<dbReference type="Proteomes" id="UP000001542">
    <property type="component" value="Unassembled WGS sequence"/>
</dbReference>
<dbReference type="VEuPathDB" id="TrichDB:TVAG_295150"/>
<dbReference type="InterPro" id="IPR018499">
    <property type="entry name" value="Tetraspanin/Peripherin"/>
</dbReference>
<keyword evidence="2 5" id="KW-0812">Transmembrane</keyword>
<dbReference type="SUPFAM" id="SSF48652">
    <property type="entry name" value="Tetraspanin"/>
    <property type="match status" value="1"/>
</dbReference>
<dbReference type="InParanoid" id="A2DL72"/>
<dbReference type="VEuPathDB" id="TrichDB:TVAGG3_0273330"/>
<keyword evidence="7" id="KW-1185">Reference proteome</keyword>
<reference evidence="6" key="2">
    <citation type="journal article" date="2007" name="Science">
        <title>Draft genome sequence of the sexually transmitted pathogen Trichomonas vaginalis.</title>
        <authorList>
            <person name="Carlton J.M."/>
            <person name="Hirt R.P."/>
            <person name="Silva J.C."/>
            <person name="Delcher A.L."/>
            <person name="Schatz M."/>
            <person name="Zhao Q."/>
            <person name="Wortman J.R."/>
            <person name="Bidwell S.L."/>
            <person name="Alsmark U.C.M."/>
            <person name="Besteiro S."/>
            <person name="Sicheritz-Ponten T."/>
            <person name="Noel C.J."/>
            <person name="Dacks J.B."/>
            <person name="Foster P.G."/>
            <person name="Simillion C."/>
            <person name="Van de Peer Y."/>
            <person name="Miranda-Saavedra D."/>
            <person name="Barton G.J."/>
            <person name="Westrop G.D."/>
            <person name="Mueller S."/>
            <person name="Dessi D."/>
            <person name="Fiori P.L."/>
            <person name="Ren Q."/>
            <person name="Paulsen I."/>
            <person name="Zhang H."/>
            <person name="Bastida-Corcuera F.D."/>
            <person name="Simoes-Barbosa A."/>
            <person name="Brown M.T."/>
            <person name="Hayes R.D."/>
            <person name="Mukherjee M."/>
            <person name="Okumura C.Y."/>
            <person name="Schneider R."/>
            <person name="Smith A.J."/>
            <person name="Vanacova S."/>
            <person name="Villalvazo M."/>
            <person name="Haas B.J."/>
            <person name="Pertea M."/>
            <person name="Feldblyum T.V."/>
            <person name="Utterback T.R."/>
            <person name="Shu C.L."/>
            <person name="Osoegawa K."/>
            <person name="de Jong P.J."/>
            <person name="Hrdy I."/>
            <person name="Horvathova L."/>
            <person name="Zubacova Z."/>
            <person name="Dolezal P."/>
            <person name="Malik S.B."/>
            <person name="Logsdon J.M. Jr."/>
            <person name="Henze K."/>
            <person name="Gupta A."/>
            <person name="Wang C.C."/>
            <person name="Dunne R.L."/>
            <person name="Upcroft J.A."/>
            <person name="Upcroft P."/>
            <person name="White O."/>
            <person name="Salzberg S.L."/>
            <person name="Tang P."/>
            <person name="Chiu C.-H."/>
            <person name="Lee Y.-S."/>
            <person name="Embley T.M."/>
            <person name="Coombs G.H."/>
            <person name="Mottram J.C."/>
            <person name="Tachezy J."/>
            <person name="Fraser-Liggett C.M."/>
            <person name="Johnson P.J."/>
        </authorList>
    </citation>
    <scope>NUCLEOTIDE SEQUENCE [LARGE SCALE GENOMIC DNA]</scope>
    <source>
        <strain evidence="6">G3</strain>
    </source>
</reference>
<dbReference type="EMBL" id="DS113214">
    <property type="protein sequence ID" value="EAY18863.1"/>
    <property type="molecule type" value="Genomic_DNA"/>
</dbReference>
<accession>A2DL72</accession>
<evidence type="ECO:0000313" key="7">
    <source>
        <dbReference type="Proteomes" id="UP000001542"/>
    </source>
</evidence>
<organism evidence="6 7">
    <name type="scientific">Trichomonas vaginalis (strain ATCC PRA-98 / G3)</name>
    <dbReference type="NCBI Taxonomy" id="412133"/>
    <lineage>
        <taxon>Eukaryota</taxon>
        <taxon>Metamonada</taxon>
        <taxon>Parabasalia</taxon>
        <taxon>Trichomonadida</taxon>
        <taxon>Trichomonadidae</taxon>
        <taxon>Trichomonas</taxon>
    </lineage>
</organism>
<feature type="transmembrane region" description="Helical" evidence="5">
    <location>
        <begin position="168"/>
        <end position="192"/>
    </location>
</feature>
<dbReference type="Pfam" id="PF00335">
    <property type="entry name" value="Tetraspanin"/>
    <property type="match status" value="1"/>
</dbReference>
<sequence length="215" mass="24890">MKYTPLRIVVIAGTLALTVFFITISSISFVEFLKLQKSNYLQELEITLYILFGISLIILLIVVYAARVMTPRSMLRFFVSNIILVLLCVTYSVLSFTIPRYKLITNGFKKWEVLYSSFALDNLQQAFHCCGYEDLVKYTGRNDFCFRDEPENQRITCKEKFEKEYIPIFNNLGIASTVFSVIGFAFVCVSFYNYKFTNYEEESPDAETILDQGLI</sequence>
<evidence type="ECO:0000256" key="4">
    <source>
        <dbReference type="ARBA" id="ARBA00023136"/>
    </source>
</evidence>
<evidence type="ECO:0000256" key="1">
    <source>
        <dbReference type="ARBA" id="ARBA00004141"/>
    </source>
</evidence>
<keyword evidence="4 5" id="KW-0472">Membrane</keyword>
<evidence type="ECO:0000256" key="5">
    <source>
        <dbReference type="SAM" id="Phobius"/>
    </source>
</evidence>
<comment type="subcellular location">
    <subcellularLocation>
        <location evidence="1">Membrane</location>
        <topology evidence="1">Multi-pass membrane protein</topology>
    </subcellularLocation>
</comment>
<evidence type="ECO:0000256" key="2">
    <source>
        <dbReference type="ARBA" id="ARBA00022692"/>
    </source>
</evidence>
<dbReference type="AlphaFoldDB" id="A2DL72"/>
<proteinExistence type="predicted"/>
<protein>
    <recommendedName>
        <fullName evidence="8">Tetraspanin family protein</fullName>
    </recommendedName>
</protein>
<keyword evidence="3 5" id="KW-1133">Transmembrane helix</keyword>
<name>A2DL72_TRIV3</name>
<evidence type="ECO:0000256" key="3">
    <source>
        <dbReference type="ARBA" id="ARBA00022989"/>
    </source>
</evidence>
<feature type="transmembrane region" description="Helical" evidence="5">
    <location>
        <begin position="6"/>
        <end position="34"/>
    </location>
</feature>
<gene>
    <name evidence="6" type="ORF">TVAG_295150</name>
</gene>
<dbReference type="GO" id="GO:0016020">
    <property type="term" value="C:membrane"/>
    <property type="evidence" value="ECO:0007669"/>
    <property type="project" value="UniProtKB-SubCell"/>
</dbReference>
<reference evidence="6" key="1">
    <citation type="submission" date="2006-10" db="EMBL/GenBank/DDBJ databases">
        <authorList>
            <person name="Amadeo P."/>
            <person name="Zhao Q."/>
            <person name="Wortman J."/>
            <person name="Fraser-Liggett C."/>
            <person name="Carlton J."/>
        </authorList>
    </citation>
    <scope>NUCLEOTIDE SEQUENCE</scope>
    <source>
        <strain evidence="6">G3</strain>
    </source>
</reference>
<feature type="transmembrane region" description="Helical" evidence="5">
    <location>
        <begin position="46"/>
        <end position="66"/>
    </location>
</feature>
<dbReference type="KEGG" id="tva:5464378"/>